<evidence type="ECO:0008006" key="3">
    <source>
        <dbReference type="Google" id="ProtNLM"/>
    </source>
</evidence>
<name>A0A840GAY4_RHOTE</name>
<evidence type="ECO:0000313" key="2">
    <source>
        <dbReference type="Proteomes" id="UP000587070"/>
    </source>
</evidence>
<sequence length="149" mass="15706">MKHARPIRSDQNDGRVFIDMPDDAGNPCTACGACCAYFRVSFYCGELADGSGGIVPAELTRRISALLVCMQGTEKGRGRCIALRGELGQPGIACSIYAQRPTPCREFAPWLADGTPSPDCQRVRAFIGLPPLPPLPSLPPAGGGSDEGV</sequence>
<protein>
    <recommendedName>
        <fullName evidence="3">YkgJ family cysteine cluster protein</fullName>
    </recommendedName>
</protein>
<dbReference type="Proteomes" id="UP000587070">
    <property type="component" value="Unassembled WGS sequence"/>
</dbReference>
<proteinExistence type="predicted"/>
<dbReference type="RefSeq" id="WP_153116790.1">
    <property type="nucleotide sequence ID" value="NZ_JACIGE010000007.1"/>
</dbReference>
<comment type="caution">
    <text evidence="1">The sequence shown here is derived from an EMBL/GenBank/DDBJ whole genome shotgun (WGS) entry which is preliminary data.</text>
</comment>
<evidence type="ECO:0000313" key="1">
    <source>
        <dbReference type="EMBL" id="MBB4247828.1"/>
    </source>
</evidence>
<dbReference type="InterPro" id="IPR005358">
    <property type="entry name" value="Puta_zinc/iron-chelating_dom"/>
</dbReference>
<dbReference type="EMBL" id="JACIGE010000007">
    <property type="protein sequence ID" value="MBB4247828.1"/>
    <property type="molecule type" value="Genomic_DNA"/>
</dbReference>
<dbReference type="AlphaFoldDB" id="A0A840GAY4"/>
<dbReference type="OrthoDB" id="196483at2"/>
<reference evidence="1 2" key="1">
    <citation type="submission" date="2020-08" db="EMBL/GenBank/DDBJ databases">
        <title>Genome sequencing of Purple Non-Sulfur Bacteria from various extreme environments.</title>
        <authorList>
            <person name="Mayer M."/>
        </authorList>
    </citation>
    <scope>NUCLEOTIDE SEQUENCE [LARGE SCALE GENOMIC DNA]</scope>
    <source>
        <strain evidence="1 2">2761</strain>
    </source>
</reference>
<gene>
    <name evidence="1" type="ORF">GGD90_002213</name>
</gene>
<accession>A0A840GAY4</accession>
<organism evidence="1 2">
    <name type="scientific">Rhodocyclus tenuis</name>
    <name type="common">Rhodospirillum tenue</name>
    <dbReference type="NCBI Taxonomy" id="1066"/>
    <lineage>
        <taxon>Bacteria</taxon>
        <taxon>Pseudomonadati</taxon>
        <taxon>Pseudomonadota</taxon>
        <taxon>Betaproteobacteria</taxon>
        <taxon>Rhodocyclales</taxon>
        <taxon>Rhodocyclaceae</taxon>
        <taxon>Rhodocyclus</taxon>
    </lineage>
</organism>
<dbReference type="Pfam" id="PF03692">
    <property type="entry name" value="CxxCxxCC"/>
    <property type="match status" value="1"/>
</dbReference>
<keyword evidence="2" id="KW-1185">Reference proteome</keyword>